<gene>
    <name evidence="2" type="ORF">ACFPBZ_06485</name>
</gene>
<keyword evidence="1" id="KW-0472">Membrane</keyword>
<proteinExistence type="predicted"/>
<dbReference type="RefSeq" id="WP_378035199.1">
    <property type="nucleotide sequence ID" value="NZ_JBHSIV010000005.1"/>
</dbReference>
<comment type="caution">
    <text evidence="2">The sequence shown here is derived from an EMBL/GenBank/DDBJ whole genome shotgun (WGS) entry which is preliminary data.</text>
</comment>
<keyword evidence="3" id="KW-1185">Reference proteome</keyword>
<keyword evidence="1" id="KW-1133">Transmembrane helix</keyword>
<dbReference type="EMBL" id="JBHSIV010000005">
    <property type="protein sequence ID" value="MFC5061845.1"/>
    <property type="molecule type" value="Genomic_DNA"/>
</dbReference>
<accession>A0ABV9YGH8</accession>
<evidence type="ECO:0000313" key="2">
    <source>
        <dbReference type="EMBL" id="MFC5061845.1"/>
    </source>
</evidence>
<feature type="transmembrane region" description="Helical" evidence="1">
    <location>
        <begin position="106"/>
        <end position="136"/>
    </location>
</feature>
<sequence length="160" mass="16016">MSWRRLRTALLLAPPLGLAALGLLFLLANALLPMVLVLAGIGAVTGTAMVSSAGGAALGLPTTVRPRFGSSPGGRWSPVPGASAAEARRHGLRTGGFAALWTAGTVLVVSGLVAVAGAATVPLLVVVGIIAAGVFWSRRGWFEDGTPDEVGEQGPAGRAT</sequence>
<protein>
    <submittedName>
        <fullName evidence="2">Uncharacterized protein</fullName>
    </submittedName>
</protein>
<evidence type="ECO:0000256" key="1">
    <source>
        <dbReference type="SAM" id="Phobius"/>
    </source>
</evidence>
<name>A0ABV9YGH8_9PSEU</name>
<keyword evidence="1" id="KW-0812">Transmembrane</keyword>
<organism evidence="2 3">
    <name type="scientific">Actinomycetospora atypica</name>
    <dbReference type="NCBI Taxonomy" id="1290095"/>
    <lineage>
        <taxon>Bacteria</taxon>
        <taxon>Bacillati</taxon>
        <taxon>Actinomycetota</taxon>
        <taxon>Actinomycetes</taxon>
        <taxon>Pseudonocardiales</taxon>
        <taxon>Pseudonocardiaceae</taxon>
        <taxon>Actinomycetospora</taxon>
    </lineage>
</organism>
<dbReference type="Proteomes" id="UP001595947">
    <property type="component" value="Unassembled WGS sequence"/>
</dbReference>
<evidence type="ECO:0000313" key="3">
    <source>
        <dbReference type="Proteomes" id="UP001595947"/>
    </source>
</evidence>
<reference evidence="3" key="1">
    <citation type="journal article" date="2019" name="Int. J. Syst. Evol. Microbiol.">
        <title>The Global Catalogue of Microorganisms (GCM) 10K type strain sequencing project: providing services to taxonomists for standard genome sequencing and annotation.</title>
        <authorList>
            <consortium name="The Broad Institute Genomics Platform"/>
            <consortium name="The Broad Institute Genome Sequencing Center for Infectious Disease"/>
            <person name="Wu L."/>
            <person name="Ma J."/>
        </authorList>
    </citation>
    <scope>NUCLEOTIDE SEQUENCE [LARGE SCALE GENOMIC DNA]</scope>
    <source>
        <strain evidence="3">CGMCC 4.7093</strain>
    </source>
</reference>